<organism evidence="2 3">
    <name type="scientific">Eragrostis curvula</name>
    <name type="common">weeping love grass</name>
    <dbReference type="NCBI Taxonomy" id="38414"/>
    <lineage>
        <taxon>Eukaryota</taxon>
        <taxon>Viridiplantae</taxon>
        <taxon>Streptophyta</taxon>
        <taxon>Embryophyta</taxon>
        <taxon>Tracheophyta</taxon>
        <taxon>Spermatophyta</taxon>
        <taxon>Magnoliopsida</taxon>
        <taxon>Liliopsida</taxon>
        <taxon>Poales</taxon>
        <taxon>Poaceae</taxon>
        <taxon>PACMAD clade</taxon>
        <taxon>Chloridoideae</taxon>
        <taxon>Eragrostideae</taxon>
        <taxon>Eragrostidinae</taxon>
        <taxon>Eragrostis</taxon>
    </lineage>
</organism>
<accession>A0A5J9VGB2</accession>
<evidence type="ECO:0000313" key="3">
    <source>
        <dbReference type="Proteomes" id="UP000324897"/>
    </source>
</evidence>
<keyword evidence="3" id="KW-1185">Reference proteome</keyword>
<protein>
    <recommendedName>
        <fullName evidence="4">Reverse transcriptase zinc-binding domain-containing protein</fullName>
    </recommendedName>
</protein>
<dbReference type="PANTHER" id="PTHR36617:SF15">
    <property type="entry name" value="REVERSE TRANSCRIPTASE ZINC-BINDING DOMAIN-CONTAINING PROTEIN"/>
    <property type="match status" value="1"/>
</dbReference>
<sequence>MLNLCLLASWIARLYKQDETLWKRIVENKYDLEHKNIFCCDKRGVSPFWKGIIWAAEAAKLGFKWKVGNGKRIRFWEDWWFGTSSLAIQFWELYVIVNEQNSSIDDVWDGSNLKLTFRRTVNEKGMMAWNDLLAVASSIDLGQEDDYVTWALEASGKYTVQSLYSVVSFRGKDMEQDSGAGDDNAEDDEKMEVTMQGGRRSKAGAGHWSLGGKDHEEIYSPANGMVAEWGRAKHAGPAIGPRGGIDDSEWEI</sequence>
<dbReference type="Proteomes" id="UP000324897">
    <property type="component" value="Unassembled WGS sequence"/>
</dbReference>
<dbReference type="EMBL" id="RWGY01000009">
    <property type="protein sequence ID" value="TVU34487.1"/>
    <property type="molecule type" value="Genomic_DNA"/>
</dbReference>
<evidence type="ECO:0008006" key="4">
    <source>
        <dbReference type="Google" id="ProtNLM"/>
    </source>
</evidence>
<evidence type="ECO:0000256" key="1">
    <source>
        <dbReference type="SAM" id="MobiDB-lite"/>
    </source>
</evidence>
<evidence type="ECO:0000313" key="2">
    <source>
        <dbReference type="EMBL" id="TVU34487.1"/>
    </source>
</evidence>
<dbReference type="OrthoDB" id="689430at2759"/>
<feature type="region of interest" description="Disordered" evidence="1">
    <location>
        <begin position="174"/>
        <end position="214"/>
    </location>
</feature>
<feature type="non-terminal residue" evidence="2">
    <location>
        <position position="1"/>
    </location>
</feature>
<proteinExistence type="predicted"/>
<name>A0A5J9VGB2_9POAL</name>
<comment type="caution">
    <text evidence="2">The sequence shown here is derived from an EMBL/GenBank/DDBJ whole genome shotgun (WGS) entry which is preliminary data.</text>
</comment>
<reference evidence="2 3" key="1">
    <citation type="journal article" date="2019" name="Sci. Rep.">
        <title>A high-quality genome of Eragrostis curvula grass provides insights into Poaceae evolution and supports new strategies to enhance forage quality.</title>
        <authorList>
            <person name="Carballo J."/>
            <person name="Santos B.A.C.M."/>
            <person name="Zappacosta D."/>
            <person name="Garbus I."/>
            <person name="Selva J.P."/>
            <person name="Gallo C.A."/>
            <person name="Diaz A."/>
            <person name="Albertini E."/>
            <person name="Caccamo M."/>
            <person name="Echenique V."/>
        </authorList>
    </citation>
    <scope>NUCLEOTIDE SEQUENCE [LARGE SCALE GENOMIC DNA]</scope>
    <source>
        <strain evidence="3">cv. Victoria</strain>
        <tissue evidence="2">Leaf</tissue>
    </source>
</reference>
<dbReference type="PANTHER" id="PTHR36617">
    <property type="entry name" value="PROTEIN, PUTATIVE-RELATED"/>
    <property type="match status" value="1"/>
</dbReference>
<dbReference type="Gramene" id="TVU34487">
    <property type="protein sequence ID" value="TVU34487"/>
    <property type="gene ID" value="EJB05_16322"/>
</dbReference>
<dbReference type="AlphaFoldDB" id="A0A5J9VGB2"/>
<gene>
    <name evidence="2" type="ORF">EJB05_16322</name>
</gene>